<comment type="caution">
    <text evidence="2">The sequence shown here is derived from an EMBL/GenBank/DDBJ whole genome shotgun (WGS) entry which is preliminary data.</text>
</comment>
<dbReference type="PANTHER" id="PTHR47027:SF8">
    <property type="entry name" value="RIBONUCLEASE H"/>
    <property type="match status" value="1"/>
</dbReference>
<dbReference type="InterPro" id="IPR000477">
    <property type="entry name" value="RT_dom"/>
</dbReference>
<evidence type="ECO:0000259" key="1">
    <source>
        <dbReference type="PROSITE" id="PS50878"/>
    </source>
</evidence>
<name>A0A8S4SMZ0_9NEOP</name>
<proteinExistence type="predicted"/>
<protein>
    <submittedName>
        <fullName evidence="2">Jg7991 protein</fullName>
    </submittedName>
</protein>
<gene>
    <name evidence="2" type="primary">jg7991</name>
    <name evidence="2" type="ORF">PAEG_LOCUS25415</name>
</gene>
<dbReference type="SUPFAM" id="SSF56672">
    <property type="entry name" value="DNA/RNA polymerases"/>
    <property type="match status" value="1"/>
</dbReference>
<dbReference type="Proteomes" id="UP000838756">
    <property type="component" value="Unassembled WGS sequence"/>
</dbReference>
<sequence length="227" mass="26309">MEVPNHLIRLICRLYEDGTASVRIDDVNSKSFHTHAGVRQGCILSPLLFNIYTEYIMRIFLEECDKGISVGGWKISNLRYADDTTLFAQNKEDMEHLLTRLERISLSFGLAINTDKTKIMIVDRAELNHPDIPTIGNCEVVQSYVYLGSTISNTGGCEEEIQRRCAITRSAVDRLKKLWCNRNITKATKVRLMRSLVFPIFLYSAETWTVRLKDRRRIDALEMWCWR</sequence>
<feature type="domain" description="Reverse transcriptase" evidence="1">
    <location>
        <begin position="1"/>
        <end position="151"/>
    </location>
</feature>
<dbReference type="EMBL" id="CAKXAJ010026316">
    <property type="protein sequence ID" value="CAH2266808.1"/>
    <property type="molecule type" value="Genomic_DNA"/>
</dbReference>
<reference evidence="2" key="1">
    <citation type="submission" date="2022-03" db="EMBL/GenBank/DDBJ databases">
        <authorList>
            <person name="Lindestad O."/>
        </authorList>
    </citation>
    <scope>NUCLEOTIDE SEQUENCE</scope>
</reference>
<dbReference type="PANTHER" id="PTHR47027">
    <property type="entry name" value="REVERSE TRANSCRIPTASE DOMAIN-CONTAINING PROTEIN"/>
    <property type="match status" value="1"/>
</dbReference>
<evidence type="ECO:0000313" key="2">
    <source>
        <dbReference type="EMBL" id="CAH2266808.1"/>
    </source>
</evidence>
<evidence type="ECO:0000313" key="3">
    <source>
        <dbReference type="Proteomes" id="UP000838756"/>
    </source>
</evidence>
<dbReference type="PROSITE" id="PS50878">
    <property type="entry name" value="RT_POL"/>
    <property type="match status" value="1"/>
</dbReference>
<keyword evidence="3" id="KW-1185">Reference proteome</keyword>
<dbReference type="GO" id="GO:0071897">
    <property type="term" value="P:DNA biosynthetic process"/>
    <property type="evidence" value="ECO:0007669"/>
    <property type="project" value="UniProtKB-ARBA"/>
</dbReference>
<organism evidence="2 3">
    <name type="scientific">Pararge aegeria aegeria</name>
    <dbReference type="NCBI Taxonomy" id="348720"/>
    <lineage>
        <taxon>Eukaryota</taxon>
        <taxon>Metazoa</taxon>
        <taxon>Ecdysozoa</taxon>
        <taxon>Arthropoda</taxon>
        <taxon>Hexapoda</taxon>
        <taxon>Insecta</taxon>
        <taxon>Pterygota</taxon>
        <taxon>Neoptera</taxon>
        <taxon>Endopterygota</taxon>
        <taxon>Lepidoptera</taxon>
        <taxon>Glossata</taxon>
        <taxon>Ditrysia</taxon>
        <taxon>Papilionoidea</taxon>
        <taxon>Nymphalidae</taxon>
        <taxon>Satyrinae</taxon>
        <taxon>Satyrini</taxon>
        <taxon>Parargina</taxon>
        <taxon>Pararge</taxon>
    </lineage>
</organism>
<accession>A0A8S4SMZ0</accession>
<dbReference type="AlphaFoldDB" id="A0A8S4SMZ0"/>
<dbReference type="Pfam" id="PF00078">
    <property type="entry name" value="RVT_1"/>
    <property type="match status" value="1"/>
</dbReference>
<dbReference type="InterPro" id="IPR043502">
    <property type="entry name" value="DNA/RNA_pol_sf"/>
</dbReference>
<dbReference type="OrthoDB" id="425681at2759"/>